<proteinExistence type="predicted"/>
<organism evidence="1 2">
    <name type="scientific">Phlebia brevispora</name>
    <dbReference type="NCBI Taxonomy" id="194682"/>
    <lineage>
        <taxon>Eukaryota</taxon>
        <taxon>Fungi</taxon>
        <taxon>Dikarya</taxon>
        <taxon>Basidiomycota</taxon>
        <taxon>Agaricomycotina</taxon>
        <taxon>Agaricomycetes</taxon>
        <taxon>Polyporales</taxon>
        <taxon>Meruliaceae</taxon>
        <taxon>Phlebia</taxon>
    </lineage>
</organism>
<accession>A0ACC1T4T8</accession>
<evidence type="ECO:0000313" key="2">
    <source>
        <dbReference type="Proteomes" id="UP001148662"/>
    </source>
</evidence>
<reference evidence="1" key="1">
    <citation type="submission" date="2022-07" db="EMBL/GenBank/DDBJ databases">
        <title>Genome Sequence of Phlebia brevispora.</title>
        <authorList>
            <person name="Buettner E."/>
        </authorList>
    </citation>
    <scope>NUCLEOTIDE SEQUENCE</scope>
    <source>
        <strain evidence="1">MPL23</strain>
    </source>
</reference>
<comment type="caution">
    <text evidence="1">The sequence shown here is derived from an EMBL/GenBank/DDBJ whole genome shotgun (WGS) entry which is preliminary data.</text>
</comment>
<name>A0ACC1T4T8_9APHY</name>
<sequence length="514" mass="55781">MRFAVKNPATGEELATHSSSVQTSSADDVRAAISDAYAVFKEGTWSKAPLDVRSSVLAQLAQNVAENIDDLAKMESLQTGRPIREMKAQLLRVPEWLIYFASVLRTHQGFVAPTDGPLLNYVQRVPLGVVAQITPFNHPLFIAIKKLAPALAAGNSVIVKPSEHAPCSVLELADMAEAAGLPNGVLSVLPGFGKTTGMNIISNPMIRKVDVTGGTIMGRDVGAIVGRNLAAYNAELGGKAPVVVFDDADPESAANGAAFACFVASGQTCISGTRLIVQEQIYDDFMRHFLHKVETIKLRMGDPLNPKTMMGTVISEQQVQRIQDMVDRRSKKSKILAGGQRLTGTSSWDGFDFSKGAFYPPTVIANISTDEDLWREEVFGPVVVVKKFTDESEGVTLANACKYGLGAGIWTQNLSRAHRVAADIEAGLVWVNTHHRNDPSSPWGGMKESGIGRENGIEAYKSCMPHILLLRRPADIPRYADSQTKSTIVNIATAEDTRENQDWFALDGEDRRYG</sequence>
<keyword evidence="2" id="KW-1185">Reference proteome</keyword>
<protein>
    <submittedName>
        <fullName evidence="1">Uncharacterized protein</fullName>
    </submittedName>
</protein>
<evidence type="ECO:0000313" key="1">
    <source>
        <dbReference type="EMBL" id="KAJ3553034.1"/>
    </source>
</evidence>
<gene>
    <name evidence="1" type="ORF">NM688_g3834</name>
</gene>
<dbReference type="EMBL" id="JANHOG010000587">
    <property type="protein sequence ID" value="KAJ3553034.1"/>
    <property type="molecule type" value="Genomic_DNA"/>
</dbReference>
<dbReference type="Proteomes" id="UP001148662">
    <property type="component" value="Unassembled WGS sequence"/>
</dbReference>